<dbReference type="Gene3D" id="3.30.420.40">
    <property type="match status" value="2"/>
</dbReference>
<dbReference type="SUPFAM" id="SSF53067">
    <property type="entry name" value="Actin-like ATPase domain"/>
    <property type="match status" value="2"/>
</dbReference>
<dbReference type="PANTHER" id="PTHR19375">
    <property type="entry name" value="HEAT SHOCK PROTEIN 70KDA"/>
    <property type="match status" value="1"/>
</dbReference>
<gene>
    <name evidence="3" type="ORF">TPC1_14174</name>
</gene>
<organism evidence="3">
    <name type="scientific">Trepomonas sp. PC1</name>
    <dbReference type="NCBI Taxonomy" id="1076344"/>
    <lineage>
        <taxon>Eukaryota</taxon>
        <taxon>Metamonada</taxon>
        <taxon>Diplomonadida</taxon>
        <taxon>Hexamitidae</taxon>
        <taxon>Hexamitinae</taxon>
        <taxon>Trepomonas</taxon>
    </lineage>
</organism>
<sequence>IDLGTCNSCVAEYKNGISSALVNAVSKEFTTPSYITFAENNVIGLEAKQNLGTNTVSSFKRLIGRRFSDFEVQEQLKRVPYKIIEKDSLPFVQLQSGQLMSPTEISGQFLKQLREHTQFSTNQVVLTVPAYFTHQQKLETEKAGALANLQISRLLAEPTAACLTYDSQNKSSLNEYIMVVDLGAGTYDVSVLEKQGDVYQVLSCAGNNFYGGDDYTRAVQLFLEQNGVQVSFQEAEKLKHEMSAGLKEFKQISVQQIKNFINLDEKLEKPILQTLSDANLQPLQISKVLLVGGQTKQPSIQAKIQEIMKQKPLTTLNPDLCVAQGAAIQAGIMNGQISSVLLLDATPFSLGIETMNGVFSPVLKRNVTLPAQASQIFTTTEDNQQEVIIRVYQGENQLAVRNTLLGEFILSLDEKRPKGSPRIRVEFQIDQNGVVLVKATDEKTGKEQKIQVKFGQQREEKSEIQCLREELDQMKVKYSEKWSVEKLKAVLKKQRRRK</sequence>
<dbReference type="Gene3D" id="3.90.640.10">
    <property type="entry name" value="Actin, Chain A, domain 4"/>
    <property type="match status" value="1"/>
</dbReference>
<dbReference type="InterPro" id="IPR013126">
    <property type="entry name" value="Hsp_70_fam"/>
</dbReference>
<keyword evidence="2" id="KW-0067">ATP-binding</keyword>
<dbReference type="PRINTS" id="PR00301">
    <property type="entry name" value="HEATSHOCK70"/>
</dbReference>
<dbReference type="AlphaFoldDB" id="A0A146K9N3"/>
<protein>
    <submittedName>
        <fullName evidence="3">Chaperone protein DnaK</fullName>
    </submittedName>
</protein>
<keyword evidence="1" id="KW-0547">Nucleotide-binding</keyword>
<feature type="non-terminal residue" evidence="3">
    <location>
        <position position="1"/>
    </location>
</feature>
<evidence type="ECO:0000256" key="1">
    <source>
        <dbReference type="ARBA" id="ARBA00022741"/>
    </source>
</evidence>
<proteinExistence type="predicted"/>
<evidence type="ECO:0000256" key="2">
    <source>
        <dbReference type="ARBA" id="ARBA00022840"/>
    </source>
</evidence>
<accession>A0A146K9N3</accession>
<dbReference type="InterPro" id="IPR043129">
    <property type="entry name" value="ATPase_NBD"/>
</dbReference>
<name>A0A146K9N3_9EUKA</name>
<dbReference type="GO" id="GO:0140662">
    <property type="term" value="F:ATP-dependent protein folding chaperone"/>
    <property type="evidence" value="ECO:0007669"/>
    <property type="project" value="InterPro"/>
</dbReference>
<dbReference type="InterPro" id="IPR029047">
    <property type="entry name" value="HSP70_peptide-bd_sf"/>
</dbReference>
<dbReference type="EMBL" id="GDID01003086">
    <property type="protein sequence ID" value="JAP93520.1"/>
    <property type="molecule type" value="Transcribed_RNA"/>
</dbReference>
<dbReference type="FunFam" id="3.30.30.30:FF:000005">
    <property type="entry name" value="Heat shock protein ssb1"/>
    <property type="match status" value="1"/>
</dbReference>
<evidence type="ECO:0000313" key="3">
    <source>
        <dbReference type="EMBL" id="JAP93520.1"/>
    </source>
</evidence>
<dbReference type="SUPFAM" id="SSF100920">
    <property type="entry name" value="Heat shock protein 70kD (HSP70), peptide-binding domain"/>
    <property type="match status" value="1"/>
</dbReference>
<reference evidence="3" key="1">
    <citation type="submission" date="2015-07" db="EMBL/GenBank/DDBJ databases">
        <title>Adaptation to a free-living lifestyle via gene acquisitions in the diplomonad Trepomonas sp. PC1.</title>
        <authorList>
            <person name="Xu F."/>
            <person name="Jerlstrom-Hultqvist J."/>
            <person name="Kolisko M."/>
            <person name="Simpson A.G.B."/>
            <person name="Roger A.J."/>
            <person name="Svard S.G."/>
            <person name="Andersson J.O."/>
        </authorList>
    </citation>
    <scope>NUCLEOTIDE SEQUENCE</scope>
    <source>
        <strain evidence="3">PC1</strain>
    </source>
</reference>
<dbReference type="Pfam" id="PF00012">
    <property type="entry name" value="HSP70"/>
    <property type="match status" value="1"/>
</dbReference>
<dbReference type="GO" id="GO:0005524">
    <property type="term" value="F:ATP binding"/>
    <property type="evidence" value="ECO:0007669"/>
    <property type="project" value="UniProtKB-KW"/>
</dbReference>
<dbReference type="Gene3D" id="2.60.34.10">
    <property type="entry name" value="Substrate Binding Domain Of DNAk, Chain A, domain 1"/>
    <property type="match status" value="1"/>
</dbReference>